<keyword evidence="5 10" id="KW-0418">Kinase</keyword>
<evidence type="ECO:0000259" key="9">
    <source>
        <dbReference type="PROSITE" id="PS50011"/>
    </source>
</evidence>
<evidence type="ECO:0000256" key="3">
    <source>
        <dbReference type="ARBA" id="ARBA00022679"/>
    </source>
</evidence>
<sequence>MALLFKRIWTRRSAWPPSVCSNINSEKIEEDTFPDYLAGRYYPVNIGKVFVSRYQVVGKFGCGAYSTVWLAKDLMQYRHVALKVFIRSQAVGRATDHELNTYQHITRVSSSSSHPGREAVRSLLVSFNVSGLDGEHHCLVHPPLWDSVEGILRRNPIGRLPLPVLRIVLQQLLTALDSFSLRTPFGPYRMDNIMFDVWDDLIFDQFEQQELESPSPREEVDGHFIYLFRELSIPDSLGPPALCDFGFPNLYRSAELILQVPWSSEIDIWNVGCMIWDMFEGGHPFSGEDPEHQIYRTRAHLASIISLLGHPPQDFITRGALRSKFFSEKGPFRRKICSLLASLIPPARSLDEMETNLLGKDKERFLQFMGKMLQWVPKQRSTAKELLQDSWLTATT</sequence>
<dbReference type="Pfam" id="PF00069">
    <property type="entry name" value="Pkinase"/>
    <property type="match status" value="1"/>
</dbReference>
<comment type="catalytic activity">
    <reaction evidence="7">
        <text>L-threonyl-[protein] + ATP = O-phospho-L-threonyl-[protein] + ADP + H(+)</text>
        <dbReference type="Rhea" id="RHEA:46608"/>
        <dbReference type="Rhea" id="RHEA-COMP:11060"/>
        <dbReference type="Rhea" id="RHEA-COMP:11605"/>
        <dbReference type="ChEBI" id="CHEBI:15378"/>
        <dbReference type="ChEBI" id="CHEBI:30013"/>
        <dbReference type="ChEBI" id="CHEBI:30616"/>
        <dbReference type="ChEBI" id="CHEBI:61977"/>
        <dbReference type="ChEBI" id="CHEBI:456216"/>
        <dbReference type="EC" id="2.7.11.1"/>
    </reaction>
</comment>
<keyword evidence="2" id="KW-0723">Serine/threonine-protein kinase</keyword>
<dbReference type="PANTHER" id="PTHR47634:SF9">
    <property type="entry name" value="PROTEIN KINASE DOMAIN-CONTAINING PROTEIN-RELATED"/>
    <property type="match status" value="1"/>
</dbReference>
<dbReference type="InterPro" id="IPR011009">
    <property type="entry name" value="Kinase-like_dom_sf"/>
</dbReference>
<keyword evidence="6" id="KW-0067">ATP-binding</keyword>
<dbReference type="EC" id="2.7.11.1" evidence="1"/>
<gene>
    <name evidence="10" type="ORF">N657DRAFT_664727</name>
</gene>
<dbReference type="InterPro" id="IPR000719">
    <property type="entry name" value="Prot_kinase_dom"/>
</dbReference>
<accession>A0AAN6TYL4</accession>
<dbReference type="GO" id="GO:0000245">
    <property type="term" value="P:spliceosomal complex assembly"/>
    <property type="evidence" value="ECO:0007669"/>
    <property type="project" value="TreeGrafter"/>
</dbReference>
<dbReference type="AlphaFoldDB" id="A0AAN6TYL4"/>
<dbReference type="SMART" id="SM00220">
    <property type="entry name" value="S_TKc"/>
    <property type="match status" value="1"/>
</dbReference>
<evidence type="ECO:0000256" key="7">
    <source>
        <dbReference type="ARBA" id="ARBA00047899"/>
    </source>
</evidence>
<evidence type="ECO:0000313" key="11">
    <source>
        <dbReference type="Proteomes" id="UP001302602"/>
    </source>
</evidence>
<proteinExistence type="predicted"/>
<evidence type="ECO:0000256" key="6">
    <source>
        <dbReference type="ARBA" id="ARBA00022840"/>
    </source>
</evidence>
<dbReference type="GO" id="GO:0005634">
    <property type="term" value="C:nucleus"/>
    <property type="evidence" value="ECO:0007669"/>
    <property type="project" value="TreeGrafter"/>
</dbReference>
<dbReference type="PANTHER" id="PTHR47634">
    <property type="entry name" value="PROTEIN KINASE DOMAIN-CONTAINING PROTEIN-RELATED"/>
    <property type="match status" value="1"/>
</dbReference>
<dbReference type="Gene3D" id="1.10.510.10">
    <property type="entry name" value="Transferase(Phosphotransferase) domain 1"/>
    <property type="match status" value="1"/>
</dbReference>
<protein>
    <recommendedName>
        <fullName evidence="1">non-specific serine/threonine protein kinase</fullName>
        <ecNumber evidence="1">2.7.11.1</ecNumber>
    </recommendedName>
</protein>
<organism evidence="10 11">
    <name type="scientific">Parathielavia appendiculata</name>
    <dbReference type="NCBI Taxonomy" id="2587402"/>
    <lineage>
        <taxon>Eukaryota</taxon>
        <taxon>Fungi</taxon>
        <taxon>Dikarya</taxon>
        <taxon>Ascomycota</taxon>
        <taxon>Pezizomycotina</taxon>
        <taxon>Sordariomycetes</taxon>
        <taxon>Sordariomycetidae</taxon>
        <taxon>Sordariales</taxon>
        <taxon>Chaetomiaceae</taxon>
        <taxon>Parathielavia</taxon>
    </lineage>
</organism>
<evidence type="ECO:0000256" key="2">
    <source>
        <dbReference type="ARBA" id="ARBA00022527"/>
    </source>
</evidence>
<comment type="catalytic activity">
    <reaction evidence="8">
        <text>L-seryl-[protein] + ATP = O-phospho-L-seryl-[protein] + ADP + H(+)</text>
        <dbReference type="Rhea" id="RHEA:17989"/>
        <dbReference type="Rhea" id="RHEA-COMP:9863"/>
        <dbReference type="Rhea" id="RHEA-COMP:11604"/>
        <dbReference type="ChEBI" id="CHEBI:15378"/>
        <dbReference type="ChEBI" id="CHEBI:29999"/>
        <dbReference type="ChEBI" id="CHEBI:30616"/>
        <dbReference type="ChEBI" id="CHEBI:83421"/>
        <dbReference type="ChEBI" id="CHEBI:456216"/>
        <dbReference type="EC" id="2.7.11.1"/>
    </reaction>
</comment>
<keyword evidence="11" id="KW-1185">Reference proteome</keyword>
<dbReference type="PROSITE" id="PS50011">
    <property type="entry name" value="PROTEIN_KINASE_DOM"/>
    <property type="match status" value="1"/>
</dbReference>
<dbReference type="RefSeq" id="XP_062646710.1">
    <property type="nucleotide sequence ID" value="XM_062795254.1"/>
</dbReference>
<dbReference type="GO" id="GO:0004674">
    <property type="term" value="F:protein serine/threonine kinase activity"/>
    <property type="evidence" value="ECO:0007669"/>
    <property type="project" value="UniProtKB-KW"/>
</dbReference>
<dbReference type="SUPFAM" id="SSF56112">
    <property type="entry name" value="Protein kinase-like (PK-like)"/>
    <property type="match status" value="1"/>
</dbReference>
<dbReference type="GeneID" id="87832023"/>
<keyword evidence="4" id="KW-0547">Nucleotide-binding</keyword>
<dbReference type="GO" id="GO:0050684">
    <property type="term" value="P:regulation of mRNA processing"/>
    <property type="evidence" value="ECO:0007669"/>
    <property type="project" value="TreeGrafter"/>
</dbReference>
<evidence type="ECO:0000313" key="10">
    <source>
        <dbReference type="EMBL" id="KAK4122939.1"/>
    </source>
</evidence>
<feature type="domain" description="Protein kinase" evidence="9">
    <location>
        <begin position="54"/>
        <end position="392"/>
    </location>
</feature>
<evidence type="ECO:0000256" key="1">
    <source>
        <dbReference type="ARBA" id="ARBA00012513"/>
    </source>
</evidence>
<evidence type="ECO:0000256" key="8">
    <source>
        <dbReference type="ARBA" id="ARBA00048679"/>
    </source>
</evidence>
<comment type="caution">
    <text evidence="10">The sequence shown here is derived from an EMBL/GenBank/DDBJ whole genome shotgun (WGS) entry which is preliminary data.</text>
</comment>
<dbReference type="Proteomes" id="UP001302602">
    <property type="component" value="Unassembled WGS sequence"/>
</dbReference>
<name>A0AAN6TYL4_9PEZI</name>
<reference evidence="10" key="1">
    <citation type="journal article" date="2023" name="Mol. Phylogenet. Evol.">
        <title>Genome-scale phylogeny and comparative genomics of the fungal order Sordariales.</title>
        <authorList>
            <person name="Hensen N."/>
            <person name="Bonometti L."/>
            <person name="Westerberg I."/>
            <person name="Brannstrom I.O."/>
            <person name="Guillou S."/>
            <person name="Cros-Aarteil S."/>
            <person name="Calhoun S."/>
            <person name="Haridas S."/>
            <person name="Kuo A."/>
            <person name="Mondo S."/>
            <person name="Pangilinan J."/>
            <person name="Riley R."/>
            <person name="LaButti K."/>
            <person name="Andreopoulos B."/>
            <person name="Lipzen A."/>
            <person name="Chen C."/>
            <person name="Yan M."/>
            <person name="Daum C."/>
            <person name="Ng V."/>
            <person name="Clum A."/>
            <person name="Steindorff A."/>
            <person name="Ohm R.A."/>
            <person name="Martin F."/>
            <person name="Silar P."/>
            <person name="Natvig D.O."/>
            <person name="Lalanne C."/>
            <person name="Gautier V."/>
            <person name="Ament-Velasquez S.L."/>
            <person name="Kruys A."/>
            <person name="Hutchinson M.I."/>
            <person name="Powell A.J."/>
            <person name="Barry K."/>
            <person name="Miller A.N."/>
            <person name="Grigoriev I.V."/>
            <person name="Debuchy R."/>
            <person name="Gladieux P."/>
            <person name="Hiltunen Thoren M."/>
            <person name="Johannesson H."/>
        </authorList>
    </citation>
    <scope>NUCLEOTIDE SEQUENCE</scope>
    <source>
        <strain evidence="10">CBS 731.68</strain>
    </source>
</reference>
<evidence type="ECO:0000256" key="4">
    <source>
        <dbReference type="ARBA" id="ARBA00022741"/>
    </source>
</evidence>
<keyword evidence="3" id="KW-0808">Transferase</keyword>
<dbReference type="GO" id="GO:0005524">
    <property type="term" value="F:ATP binding"/>
    <property type="evidence" value="ECO:0007669"/>
    <property type="project" value="UniProtKB-KW"/>
</dbReference>
<dbReference type="GO" id="GO:0005737">
    <property type="term" value="C:cytoplasm"/>
    <property type="evidence" value="ECO:0007669"/>
    <property type="project" value="TreeGrafter"/>
</dbReference>
<dbReference type="EMBL" id="MU853230">
    <property type="protein sequence ID" value="KAK4122939.1"/>
    <property type="molecule type" value="Genomic_DNA"/>
</dbReference>
<dbReference type="Gene3D" id="3.30.200.20">
    <property type="entry name" value="Phosphorylase Kinase, domain 1"/>
    <property type="match status" value="1"/>
</dbReference>
<dbReference type="InterPro" id="IPR051334">
    <property type="entry name" value="SRPK"/>
</dbReference>
<reference evidence="10" key="2">
    <citation type="submission" date="2023-05" db="EMBL/GenBank/DDBJ databases">
        <authorList>
            <consortium name="Lawrence Berkeley National Laboratory"/>
            <person name="Steindorff A."/>
            <person name="Hensen N."/>
            <person name="Bonometti L."/>
            <person name="Westerberg I."/>
            <person name="Brannstrom I.O."/>
            <person name="Guillou S."/>
            <person name="Cros-Aarteil S."/>
            <person name="Calhoun S."/>
            <person name="Haridas S."/>
            <person name="Kuo A."/>
            <person name="Mondo S."/>
            <person name="Pangilinan J."/>
            <person name="Riley R."/>
            <person name="Labutti K."/>
            <person name="Andreopoulos B."/>
            <person name="Lipzen A."/>
            <person name="Chen C."/>
            <person name="Yanf M."/>
            <person name="Daum C."/>
            <person name="Ng V."/>
            <person name="Clum A."/>
            <person name="Ohm R."/>
            <person name="Martin F."/>
            <person name="Silar P."/>
            <person name="Natvig D."/>
            <person name="Lalanne C."/>
            <person name="Gautier V."/>
            <person name="Ament-Velasquez S.L."/>
            <person name="Kruys A."/>
            <person name="Hutchinson M.I."/>
            <person name="Powell A.J."/>
            <person name="Barry K."/>
            <person name="Miller A.N."/>
            <person name="Grigoriev I.V."/>
            <person name="Debuchy R."/>
            <person name="Gladieux P."/>
            <person name="Thoren M.H."/>
            <person name="Johannesson H."/>
        </authorList>
    </citation>
    <scope>NUCLEOTIDE SEQUENCE</scope>
    <source>
        <strain evidence="10">CBS 731.68</strain>
    </source>
</reference>
<evidence type="ECO:0000256" key="5">
    <source>
        <dbReference type="ARBA" id="ARBA00022777"/>
    </source>
</evidence>